<dbReference type="GO" id="GO:0019825">
    <property type="term" value="F:oxygen binding"/>
    <property type="evidence" value="ECO:0007669"/>
    <property type="project" value="InterPro"/>
</dbReference>
<evidence type="ECO:0000256" key="2">
    <source>
        <dbReference type="ARBA" id="ARBA00009660"/>
    </source>
</evidence>
<keyword evidence="6" id="KW-0408">Iron</keyword>
<comment type="cofactor">
    <cofactor evidence="1">
        <name>heme</name>
        <dbReference type="ChEBI" id="CHEBI:30413"/>
    </cofactor>
</comment>
<dbReference type="Gene3D" id="1.10.490.10">
    <property type="entry name" value="Globins"/>
    <property type="match status" value="2"/>
</dbReference>
<evidence type="ECO:0000313" key="9">
    <source>
        <dbReference type="Proteomes" id="UP000011083"/>
    </source>
</evidence>
<dbReference type="InterPro" id="IPR001486">
    <property type="entry name" value="Hemoglobin_trunc"/>
</dbReference>
<dbReference type="EMBL" id="KB007909">
    <property type="protein sequence ID" value="ELR20669.1"/>
    <property type="molecule type" value="Genomic_DNA"/>
</dbReference>
<keyword evidence="9" id="KW-1185">Reference proteome</keyword>
<dbReference type="GO" id="GO:0015671">
    <property type="term" value="P:oxygen transport"/>
    <property type="evidence" value="ECO:0007669"/>
    <property type="project" value="InterPro"/>
</dbReference>
<dbReference type="CDD" id="cd00454">
    <property type="entry name" value="TrHb1_N"/>
    <property type="match status" value="1"/>
</dbReference>
<dbReference type="GO" id="GO:0046872">
    <property type="term" value="F:metal ion binding"/>
    <property type="evidence" value="ECO:0007669"/>
    <property type="project" value="UniProtKB-KW"/>
</dbReference>
<evidence type="ECO:0000313" key="8">
    <source>
        <dbReference type="EMBL" id="ELR20669.1"/>
    </source>
</evidence>
<feature type="transmembrane region" description="Helical" evidence="7">
    <location>
        <begin position="142"/>
        <end position="160"/>
    </location>
</feature>
<accession>L8H593</accession>
<dbReference type="RefSeq" id="XP_004344072.1">
    <property type="nucleotide sequence ID" value="XM_004344022.1"/>
</dbReference>
<dbReference type="SUPFAM" id="SSF46458">
    <property type="entry name" value="Globin-like"/>
    <property type="match status" value="1"/>
</dbReference>
<dbReference type="VEuPathDB" id="AmoebaDB:ACA1_054140"/>
<dbReference type="InterPro" id="IPR009050">
    <property type="entry name" value="Globin-like_sf"/>
</dbReference>
<keyword evidence="4" id="KW-0349">Heme</keyword>
<dbReference type="GO" id="GO:0020037">
    <property type="term" value="F:heme binding"/>
    <property type="evidence" value="ECO:0007669"/>
    <property type="project" value="InterPro"/>
</dbReference>
<evidence type="ECO:0000256" key="7">
    <source>
        <dbReference type="SAM" id="Phobius"/>
    </source>
</evidence>
<proteinExistence type="inferred from homology"/>
<organism evidence="8 9">
    <name type="scientific">Acanthamoeba castellanii (strain ATCC 30010 / Neff)</name>
    <dbReference type="NCBI Taxonomy" id="1257118"/>
    <lineage>
        <taxon>Eukaryota</taxon>
        <taxon>Amoebozoa</taxon>
        <taxon>Discosea</taxon>
        <taxon>Longamoebia</taxon>
        <taxon>Centramoebida</taxon>
        <taxon>Acanthamoebidae</taxon>
        <taxon>Acanthamoeba</taxon>
    </lineage>
</organism>
<dbReference type="Pfam" id="PF01152">
    <property type="entry name" value="Bac_globin"/>
    <property type="match status" value="1"/>
</dbReference>
<dbReference type="OMA" id="HRINRFF"/>
<protein>
    <submittedName>
        <fullName evidence="8">Protozoan/cyanobacterial globin family subfamily protein</fullName>
    </submittedName>
</protein>
<dbReference type="PROSITE" id="PS01213">
    <property type="entry name" value="GLOBIN_FAM_2"/>
    <property type="match status" value="1"/>
</dbReference>
<dbReference type="InterPro" id="IPR012292">
    <property type="entry name" value="Globin/Proto"/>
</dbReference>
<keyword evidence="7" id="KW-0812">Transmembrane</keyword>
<dbReference type="Proteomes" id="UP000011083">
    <property type="component" value="Unassembled WGS sequence"/>
</dbReference>
<name>L8H593_ACACF</name>
<dbReference type="GeneID" id="14921538"/>
<keyword evidence="5" id="KW-0479">Metal-binding</keyword>
<dbReference type="STRING" id="1257118.L8H593"/>
<comment type="similarity">
    <text evidence="2">Belongs to the truncated hemoglobin family. Group I subfamily.</text>
</comment>
<reference evidence="8 9" key="1">
    <citation type="journal article" date="2013" name="Genome Biol.">
        <title>Genome of Acanthamoeba castellanii highlights extensive lateral gene transfer and early evolution of tyrosine kinase signaling.</title>
        <authorList>
            <person name="Clarke M."/>
            <person name="Lohan A.J."/>
            <person name="Liu B."/>
            <person name="Lagkouvardos I."/>
            <person name="Roy S."/>
            <person name="Zafar N."/>
            <person name="Bertelli C."/>
            <person name="Schilde C."/>
            <person name="Kianianmomeni A."/>
            <person name="Burglin T.R."/>
            <person name="Frech C."/>
            <person name="Turcotte B."/>
            <person name="Kopec K.O."/>
            <person name="Synnott J.M."/>
            <person name="Choo C."/>
            <person name="Paponov I."/>
            <person name="Finkler A."/>
            <person name="Soon Heng Tan C."/>
            <person name="Hutchins A.P."/>
            <person name="Weinmeier T."/>
            <person name="Rattei T."/>
            <person name="Chu J.S."/>
            <person name="Gimenez G."/>
            <person name="Irimia M."/>
            <person name="Rigden D.J."/>
            <person name="Fitzpatrick D.A."/>
            <person name="Lorenzo-Morales J."/>
            <person name="Bateman A."/>
            <person name="Chiu C.H."/>
            <person name="Tang P."/>
            <person name="Hegemann P."/>
            <person name="Fromm H."/>
            <person name="Raoult D."/>
            <person name="Greub G."/>
            <person name="Miranda-Saavedra D."/>
            <person name="Chen N."/>
            <person name="Nash P."/>
            <person name="Ginger M.L."/>
            <person name="Horn M."/>
            <person name="Schaap P."/>
            <person name="Caler L."/>
            <person name="Loftus B."/>
        </authorList>
    </citation>
    <scope>NUCLEOTIDE SEQUENCE [LARGE SCALE GENOMIC DNA]</scope>
    <source>
        <strain evidence="8 9">Neff</strain>
    </source>
</reference>
<dbReference type="AlphaFoldDB" id="L8H593"/>
<gene>
    <name evidence="8" type="ORF">ACA1_054140</name>
</gene>
<keyword evidence="7" id="KW-1133">Transmembrane helix</keyword>
<sequence>MSASSSSTSSADEQTIYDAIGGSKAMELAVDVFYTKVLADQRVHFLTFALGGPYKYNGRAMRLAHRRLVERQGLNDSHFDVILELLSGTLRELAVDERHIEQVVAKCESIRDDVLCREPAKPMEDEPKTMEVEEKEVKWERVAGLVVVAAALLVYLLLASSQ</sequence>
<evidence type="ECO:0000256" key="5">
    <source>
        <dbReference type="ARBA" id="ARBA00022723"/>
    </source>
</evidence>
<evidence type="ECO:0000256" key="4">
    <source>
        <dbReference type="ARBA" id="ARBA00022617"/>
    </source>
</evidence>
<evidence type="ECO:0000256" key="6">
    <source>
        <dbReference type="ARBA" id="ARBA00023004"/>
    </source>
</evidence>
<keyword evidence="7" id="KW-0472">Membrane</keyword>
<evidence type="ECO:0000256" key="3">
    <source>
        <dbReference type="ARBA" id="ARBA00022448"/>
    </source>
</evidence>
<keyword evidence="3" id="KW-0813">Transport</keyword>
<dbReference type="KEGG" id="acan:ACA1_054140"/>
<evidence type="ECO:0000256" key="1">
    <source>
        <dbReference type="ARBA" id="ARBA00001971"/>
    </source>
</evidence>
<dbReference type="OrthoDB" id="2155372at2759"/>
<dbReference type="InterPro" id="IPR019795">
    <property type="entry name" value="Globin_bac-like_CS"/>
</dbReference>